<evidence type="ECO:0000256" key="2">
    <source>
        <dbReference type="SAM" id="SignalP"/>
    </source>
</evidence>
<comment type="caution">
    <text evidence="4">The sequence shown here is derived from an EMBL/GenBank/DDBJ whole genome shotgun (WGS) entry which is preliminary data.</text>
</comment>
<evidence type="ECO:0000256" key="1">
    <source>
        <dbReference type="SAM" id="MobiDB-lite"/>
    </source>
</evidence>
<keyword evidence="2" id="KW-0732">Signal</keyword>
<name>S9W4D1_9TRYP</name>
<dbReference type="PANTHER" id="PTHR36058:SF1">
    <property type="entry name" value="NUCLEOPHOSMIN"/>
    <property type="match status" value="1"/>
</dbReference>
<reference evidence="4 5" key="1">
    <citation type="journal article" date="2013" name="PLoS ONE">
        <title>Predicting the Proteins of Angomonas deanei, Strigomonas culicis and Their Respective Endosymbionts Reveals New Aspects of the Trypanosomatidae Family.</title>
        <authorList>
            <person name="Motta M.C."/>
            <person name="Martins A.C."/>
            <person name="de Souza S.S."/>
            <person name="Catta-Preta C.M."/>
            <person name="Silva R."/>
            <person name="Klein C.C."/>
            <person name="de Almeida L.G."/>
            <person name="de Lima Cunha O."/>
            <person name="Ciapina L.P."/>
            <person name="Brocchi M."/>
            <person name="Colabardini A.C."/>
            <person name="de Araujo Lima B."/>
            <person name="Machado C.R."/>
            <person name="de Almeida Soares C.M."/>
            <person name="Probst C.M."/>
            <person name="de Menezes C.B."/>
            <person name="Thompson C.E."/>
            <person name="Bartholomeu D.C."/>
            <person name="Gradia D.F."/>
            <person name="Pavoni D.P."/>
            <person name="Grisard E.C."/>
            <person name="Fantinatti-Garboggini F."/>
            <person name="Marchini F.K."/>
            <person name="Rodrigues-Luiz G.F."/>
            <person name="Wagner G."/>
            <person name="Goldman G.H."/>
            <person name="Fietto J.L."/>
            <person name="Elias M.C."/>
            <person name="Goldman M.H."/>
            <person name="Sagot M.F."/>
            <person name="Pereira M."/>
            <person name="Stoco P.H."/>
            <person name="de Mendonca-Neto R.P."/>
            <person name="Teixeira S.M."/>
            <person name="Maciel T.E."/>
            <person name="de Oliveira Mendes T.A."/>
            <person name="Urmenyi T.P."/>
            <person name="de Souza W."/>
            <person name="Schenkman S."/>
            <person name="de Vasconcelos A.T."/>
        </authorList>
    </citation>
    <scope>NUCLEOTIDE SEQUENCE [LARGE SCALE GENOMIC DNA]</scope>
</reference>
<organism evidence="4 5">
    <name type="scientific">Strigomonas culicis</name>
    <dbReference type="NCBI Taxonomy" id="28005"/>
    <lineage>
        <taxon>Eukaryota</taxon>
        <taxon>Discoba</taxon>
        <taxon>Euglenozoa</taxon>
        <taxon>Kinetoplastea</taxon>
        <taxon>Metakinetoplastina</taxon>
        <taxon>Trypanosomatida</taxon>
        <taxon>Trypanosomatidae</taxon>
        <taxon>Strigomonadinae</taxon>
        <taxon>Strigomonas</taxon>
    </lineage>
</organism>
<dbReference type="OrthoDB" id="271487at2759"/>
<dbReference type="PANTHER" id="PTHR36058">
    <property type="entry name" value="NUCLEOPHOSMIN"/>
    <property type="match status" value="1"/>
</dbReference>
<feature type="region of interest" description="Disordered" evidence="1">
    <location>
        <begin position="289"/>
        <end position="310"/>
    </location>
</feature>
<gene>
    <name evidence="4" type="ORF">STCU_03931</name>
    <name evidence="3" type="ORF">STCU_08311</name>
</gene>
<keyword evidence="5" id="KW-1185">Reference proteome</keyword>
<dbReference type="Proteomes" id="UP000015354">
    <property type="component" value="Unassembled WGS sequence"/>
</dbReference>
<dbReference type="EMBL" id="ATMH01008311">
    <property type="protein sequence ID" value="EPY22177.1"/>
    <property type="molecule type" value="Genomic_DNA"/>
</dbReference>
<evidence type="ECO:0000313" key="4">
    <source>
        <dbReference type="EMBL" id="EPY30710.1"/>
    </source>
</evidence>
<evidence type="ECO:0008006" key="6">
    <source>
        <dbReference type="Google" id="ProtNLM"/>
    </source>
</evidence>
<evidence type="ECO:0000313" key="3">
    <source>
        <dbReference type="EMBL" id="EPY22177.1"/>
    </source>
</evidence>
<evidence type="ECO:0000313" key="5">
    <source>
        <dbReference type="Proteomes" id="UP000015354"/>
    </source>
</evidence>
<feature type="compositionally biased region" description="Basic and acidic residues" evidence="1">
    <location>
        <begin position="291"/>
        <end position="310"/>
    </location>
</feature>
<sequence>MKHLIHLLALCVGFLFLVCDVSGKKDLMLPTPLPSEVQAILNCDLCAYTLINAVLRVHEVQDALEAQELRLKEDDILSVLETLCQPYTEYGQWMRRVSIQLQADTHSEGKEKMLQTTVLPYVSTCKRTCSTTQAVCEQVLDSSEMDDFSAAVLKLSQRHKTIAEPSVWEPLITQTCHQMDMCLDATNKRNAFIRQYRKDPAVYQKLIEDEAPAKLDEDEIEVEQMMDNFNRVDGKKTSVFSREEMVELQSALLRGDKKAAARIDPSIVDLSDEEFESIQNLAAKQGYVRGGRGDGEKEGLFHMTDDESDL</sequence>
<dbReference type="EMBL" id="ATMH01003931">
    <property type="protein sequence ID" value="EPY30710.1"/>
    <property type="molecule type" value="Genomic_DNA"/>
</dbReference>
<protein>
    <recommendedName>
        <fullName evidence="6">Saposin B-type domain-containing protein</fullName>
    </recommendedName>
</protein>
<reference evidence="4" key="2">
    <citation type="submission" date="2013-03" db="EMBL/GenBank/DDBJ databases">
        <authorList>
            <person name="Motta M.C.M."/>
            <person name="Martins A.C.A."/>
            <person name="Preta C.M.C.C."/>
            <person name="Silva R."/>
            <person name="de Souza S.S."/>
            <person name="Klein C.C."/>
            <person name="de Almeida L.G.P."/>
            <person name="Cunha O.L."/>
            <person name="Colabardini A.C."/>
            <person name="Lima B.A."/>
            <person name="Machado C.R."/>
            <person name="Soares C.M.A."/>
            <person name="de Menezes C.B.A."/>
            <person name="Bartolomeu D.C."/>
            <person name="Grisard E.C."/>
            <person name="Fantinatti-Garboggini F."/>
            <person name="Rodrigues-Luiz G.F."/>
            <person name="Wagner G."/>
            <person name="Goldman G.H."/>
            <person name="Fietto J.L.R."/>
            <person name="Ciapina L.P."/>
            <person name="Brocchi M."/>
            <person name="Elias M.C."/>
            <person name="Goldman M.H.S."/>
            <person name="Sagot M.-F."/>
            <person name="Pereira M."/>
            <person name="Stoco P.H."/>
            <person name="Teixeira S.M.R."/>
            <person name="de Mendonca-Neto R.P."/>
            <person name="Maciel T.E.F."/>
            <person name="Mendes T.A.O."/>
            <person name="Urmenyi T.P."/>
            <person name="Teixeira M.M.G."/>
            <person name="de Camargo E.F.P."/>
            <person name="de Sousa W."/>
            <person name="Schenkman S."/>
            <person name="de Vasconcelos A.T.R."/>
        </authorList>
    </citation>
    <scope>NUCLEOTIDE SEQUENCE</scope>
</reference>
<feature type="chain" id="PRO_5007727280" description="Saposin B-type domain-containing protein" evidence="2">
    <location>
        <begin position="24"/>
        <end position="310"/>
    </location>
</feature>
<dbReference type="AlphaFoldDB" id="S9W4D1"/>
<feature type="signal peptide" evidence="2">
    <location>
        <begin position="1"/>
        <end position="23"/>
    </location>
</feature>
<proteinExistence type="predicted"/>
<accession>S9W4D1</accession>